<evidence type="ECO:0000313" key="3">
    <source>
        <dbReference type="Proteomes" id="UP000698028"/>
    </source>
</evidence>
<evidence type="ECO:0000259" key="1">
    <source>
        <dbReference type="Pfam" id="PF07811"/>
    </source>
</evidence>
<reference evidence="2 3" key="1">
    <citation type="submission" date="2021-07" db="EMBL/GenBank/DDBJ databases">
        <title>The draft genome sequence of Sphingomicrobium sp. B8.</title>
        <authorList>
            <person name="Mu L."/>
        </authorList>
    </citation>
    <scope>NUCLEOTIDE SEQUENCE [LARGE SCALE GENOMIC DNA]</scope>
    <source>
        <strain evidence="2 3">B8</strain>
    </source>
</reference>
<evidence type="ECO:0000313" key="2">
    <source>
        <dbReference type="EMBL" id="MBW0144061.1"/>
    </source>
</evidence>
<name>A0ABS6V3D6_9SPHN</name>
<dbReference type="InterPro" id="IPR012495">
    <property type="entry name" value="TadE-like_dom"/>
</dbReference>
<gene>
    <name evidence="2" type="ORF">KTQ36_01965</name>
</gene>
<dbReference type="Pfam" id="PF07811">
    <property type="entry name" value="TadE"/>
    <property type="match status" value="1"/>
</dbReference>
<protein>
    <submittedName>
        <fullName evidence="2">Pilus assembly protein</fullName>
    </submittedName>
</protein>
<organism evidence="2 3">
    <name type="scientific">Sphingomicrobium clamense</name>
    <dbReference type="NCBI Taxonomy" id="2851013"/>
    <lineage>
        <taxon>Bacteria</taxon>
        <taxon>Pseudomonadati</taxon>
        <taxon>Pseudomonadota</taxon>
        <taxon>Alphaproteobacteria</taxon>
        <taxon>Sphingomonadales</taxon>
        <taxon>Sphingomonadaceae</taxon>
        <taxon>Sphingomicrobium</taxon>
    </lineage>
</organism>
<dbReference type="Proteomes" id="UP000698028">
    <property type="component" value="Unassembled WGS sequence"/>
</dbReference>
<sequence>MRLFAHLLRDQRGASAAEFALVVPLFLILLLGIVDAGRLLWELNTIKKATQVGARMAVVTAPVDNSIATESYVGHDPGTGMLGQGDIIPASALGVIECDDTQCTCATAPCKGSRSYNGAAFNTIVARMTNHFSRIGAGNVTVSYLGSGLGFAGDPNGPDLSPTVEVEVSGLTFSPVTSLLFANVTIPPVRTSMTGEDQAGAASY</sequence>
<comment type="caution">
    <text evidence="2">The sequence shown here is derived from an EMBL/GenBank/DDBJ whole genome shotgun (WGS) entry which is preliminary data.</text>
</comment>
<dbReference type="EMBL" id="JAHVAH010000001">
    <property type="protein sequence ID" value="MBW0144061.1"/>
    <property type="molecule type" value="Genomic_DNA"/>
</dbReference>
<proteinExistence type="predicted"/>
<feature type="domain" description="TadE-like" evidence="1">
    <location>
        <begin position="13"/>
        <end position="55"/>
    </location>
</feature>
<accession>A0ABS6V3D6</accession>
<keyword evidence="3" id="KW-1185">Reference proteome</keyword>
<dbReference type="RefSeq" id="WP_218632091.1">
    <property type="nucleotide sequence ID" value="NZ_JAHVAH010000001.1"/>
</dbReference>